<protein>
    <submittedName>
        <fullName evidence="2">Uncharacterized protein</fullName>
    </submittedName>
</protein>
<dbReference type="EMBL" id="LR743508">
    <property type="protein sequence ID" value="CAA2109135.1"/>
    <property type="molecule type" value="Genomic_DNA"/>
</dbReference>
<gene>
    <name evidence="2" type="ORF">VVAX_05406</name>
</gene>
<evidence type="ECO:0000256" key="1">
    <source>
        <dbReference type="SAM" id="MobiDB-lite"/>
    </source>
</evidence>
<proteinExistence type="predicted"/>
<dbReference type="AlphaFoldDB" id="A0A679J8U5"/>
<reference evidence="2" key="1">
    <citation type="submission" date="2019-12" db="EMBL/GenBank/DDBJ databases">
        <authorList>
            <person name="Cremers G."/>
        </authorList>
    </citation>
    <scope>NUCLEOTIDE SEQUENCE</scope>
    <source>
        <strain evidence="2">Vvax</strain>
    </source>
</reference>
<dbReference type="RefSeq" id="WP_339093079.1">
    <property type="nucleotide sequence ID" value="NZ_LR743508.1"/>
</dbReference>
<organism evidence="2">
    <name type="scientific">Variovorax paradoxus</name>
    <dbReference type="NCBI Taxonomy" id="34073"/>
    <lineage>
        <taxon>Bacteria</taxon>
        <taxon>Pseudomonadati</taxon>
        <taxon>Pseudomonadota</taxon>
        <taxon>Betaproteobacteria</taxon>
        <taxon>Burkholderiales</taxon>
        <taxon>Comamonadaceae</taxon>
        <taxon>Variovorax</taxon>
    </lineage>
</organism>
<feature type="compositionally biased region" description="Acidic residues" evidence="1">
    <location>
        <begin position="28"/>
        <end position="46"/>
    </location>
</feature>
<name>A0A679J8U5_VARPD</name>
<accession>A0A679J8U5</accession>
<evidence type="ECO:0000313" key="2">
    <source>
        <dbReference type="EMBL" id="CAA2109135.1"/>
    </source>
</evidence>
<feature type="region of interest" description="Disordered" evidence="1">
    <location>
        <begin position="1"/>
        <end position="66"/>
    </location>
</feature>
<sequence length="66" mass="6989">MTNTEKPWPFPGADTRPTEAQTRANDLETPDGDSEEVTDEATDEDTGSAPGKDPNAPGFIKPDADA</sequence>